<evidence type="ECO:0000256" key="1">
    <source>
        <dbReference type="ARBA" id="ARBA00005662"/>
    </source>
</evidence>
<dbReference type="RefSeq" id="WP_354643998.1">
    <property type="nucleotide sequence ID" value="NZ_CP159872.1"/>
</dbReference>
<dbReference type="SUPFAM" id="SSF56300">
    <property type="entry name" value="Metallo-dependent phosphatases"/>
    <property type="match status" value="1"/>
</dbReference>
<accession>A0AAU8K4U7</accession>
<sequence>MRRAATAAALLLGLVAVAGCGSTPPPPATPAAQGGSAQPGAAPAGTASAAPALSAAPVPDGKLTIAFAGDVHFEGRTQPRLGVKPPEAALGPIAQTLAAADLSVLNLETAITGRGAPEAKIYHFRTSPQALAALRDSGVDVVSMANNHAVDYGPDGLTDTLAAQASAPIPVIGIGRDAQQAYAPYVTTVEGVRVAVIAASQIVDLTNQKYRAGAAKPGIASALDESALLNAVKQAKTQAKVVVVYLHWGEEGKTCPTAAQTSIAKKLAQAGATAVVGTHAHTMLGTGMQGGTYVAYGLGNFLWYGTSDYKDSDETGVVTLTVSPEGKVVGESFTPAHVGADGVPAPQTGQAATAARARLDGLRGCAGLSPAPRDNG</sequence>
<keyword evidence="3" id="KW-0732">Signal</keyword>
<organism evidence="5">
    <name type="scientific">Kitasatospora camelliae</name>
    <dbReference type="NCBI Taxonomy" id="3156397"/>
    <lineage>
        <taxon>Bacteria</taxon>
        <taxon>Bacillati</taxon>
        <taxon>Actinomycetota</taxon>
        <taxon>Actinomycetes</taxon>
        <taxon>Kitasatosporales</taxon>
        <taxon>Streptomycetaceae</taxon>
        <taxon>Kitasatospora</taxon>
    </lineage>
</organism>
<proteinExistence type="inferred from homology"/>
<dbReference type="Gene3D" id="3.60.21.10">
    <property type="match status" value="1"/>
</dbReference>
<gene>
    <name evidence="5" type="ORF">ABWK59_31125</name>
</gene>
<protein>
    <submittedName>
        <fullName evidence="5">CapA family protein</fullName>
        <ecNumber evidence="5">3.1.-.-</ecNumber>
    </submittedName>
</protein>
<comment type="similarity">
    <text evidence="1">Belongs to the CapA family.</text>
</comment>
<dbReference type="PROSITE" id="PS51257">
    <property type="entry name" value="PROKAR_LIPOPROTEIN"/>
    <property type="match status" value="1"/>
</dbReference>
<feature type="region of interest" description="Disordered" evidence="2">
    <location>
        <begin position="25"/>
        <end position="48"/>
    </location>
</feature>
<feature type="signal peptide" evidence="3">
    <location>
        <begin position="1"/>
        <end position="18"/>
    </location>
</feature>
<feature type="domain" description="Capsule synthesis protein CapA" evidence="4">
    <location>
        <begin position="64"/>
        <end position="305"/>
    </location>
</feature>
<dbReference type="EC" id="3.1.-.-" evidence="5"/>
<name>A0AAU8K4U7_9ACTN</name>
<dbReference type="AlphaFoldDB" id="A0AAU8K4U7"/>
<dbReference type="Pfam" id="PF09587">
    <property type="entry name" value="PGA_cap"/>
    <property type="match status" value="1"/>
</dbReference>
<dbReference type="SMART" id="SM00854">
    <property type="entry name" value="PGA_cap"/>
    <property type="match status" value="1"/>
</dbReference>
<dbReference type="EMBL" id="CP159872">
    <property type="protein sequence ID" value="XCM83063.1"/>
    <property type="molecule type" value="Genomic_DNA"/>
</dbReference>
<feature type="chain" id="PRO_5043470823" evidence="3">
    <location>
        <begin position="19"/>
        <end position="376"/>
    </location>
</feature>
<dbReference type="KEGG" id="kcm:ABWK59_31125"/>
<evidence type="ECO:0000256" key="2">
    <source>
        <dbReference type="SAM" id="MobiDB-lite"/>
    </source>
</evidence>
<dbReference type="InterPro" id="IPR029052">
    <property type="entry name" value="Metallo-depent_PP-like"/>
</dbReference>
<reference evidence="5" key="1">
    <citation type="submission" date="2024-06" db="EMBL/GenBank/DDBJ databases">
        <title>The genome sequences of Kitasatospora sp. strain HUAS MG31.</title>
        <authorList>
            <person name="Mo P."/>
        </authorList>
    </citation>
    <scope>NUCLEOTIDE SEQUENCE</scope>
    <source>
        <strain evidence="5">HUAS MG31</strain>
    </source>
</reference>
<evidence type="ECO:0000256" key="3">
    <source>
        <dbReference type="SAM" id="SignalP"/>
    </source>
</evidence>
<evidence type="ECO:0000313" key="5">
    <source>
        <dbReference type="EMBL" id="XCM83063.1"/>
    </source>
</evidence>
<evidence type="ECO:0000259" key="4">
    <source>
        <dbReference type="SMART" id="SM00854"/>
    </source>
</evidence>
<feature type="compositionally biased region" description="Low complexity" evidence="2">
    <location>
        <begin position="30"/>
        <end position="48"/>
    </location>
</feature>
<dbReference type="GO" id="GO:0016787">
    <property type="term" value="F:hydrolase activity"/>
    <property type="evidence" value="ECO:0007669"/>
    <property type="project" value="UniProtKB-KW"/>
</dbReference>
<dbReference type="PANTHER" id="PTHR33393">
    <property type="entry name" value="POLYGLUTAMINE SYNTHESIS ACCESSORY PROTEIN RV0574C-RELATED"/>
    <property type="match status" value="1"/>
</dbReference>
<dbReference type="InterPro" id="IPR019079">
    <property type="entry name" value="Capsule_synth_CapA"/>
</dbReference>
<dbReference type="PANTHER" id="PTHR33393:SF13">
    <property type="entry name" value="PGA BIOSYNTHESIS PROTEIN CAPA"/>
    <property type="match status" value="1"/>
</dbReference>
<dbReference type="InterPro" id="IPR052169">
    <property type="entry name" value="CW_Biosynth-Accessory"/>
</dbReference>
<dbReference type="CDD" id="cd07381">
    <property type="entry name" value="MPP_CapA"/>
    <property type="match status" value="1"/>
</dbReference>
<keyword evidence="5" id="KW-0378">Hydrolase</keyword>